<evidence type="ECO:0000313" key="3">
    <source>
        <dbReference type="Proteomes" id="UP000265515"/>
    </source>
</evidence>
<dbReference type="Proteomes" id="UP000265515">
    <property type="component" value="Unassembled WGS sequence"/>
</dbReference>
<dbReference type="EMBL" id="BFEA01000079">
    <property type="protein sequence ID" value="GBG66820.1"/>
    <property type="molecule type" value="Genomic_DNA"/>
</dbReference>
<feature type="compositionally biased region" description="Basic and acidic residues" evidence="1">
    <location>
        <begin position="64"/>
        <end position="73"/>
    </location>
</feature>
<reference evidence="2 3" key="1">
    <citation type="journal article" date="2018" name="Cell">
        <title>The Chara Genome: Secondary Complexity and Implications for Plant Terrestrialization.</title>
        <authorList>
            <person name="Nishiyama T."/>
            <person name="Sakayama H."/>
            <person name="Vries J.D."/>
            <person name="Buschmann H."/>
            <person name="Saint-Marcoux D."/>
            <person name="Ullrich K.K."/>
            <person name="Haas F.B."/>
            <person name="Vanderstraeten L."/>
            <person name="Becker D."/>
            <person name="Lang D."/>
            <person name="Vosolsobe S."/>
            <person name="Rombauts S."/>
            <person name="Wilhelmsson P.K.I."/>
            <person name="Janitza P."/>
            <person name="Kern R."/>
            <person name="Heyl A."/>
            <person name="Rumpler F."/>
            <person name="Villalobos L.I.A.C."/>
            <person name="Clay J.M."/>
            <person name="Skokan R."/>
            <person name="Toyoda A."/>
            <person name="Suzuki Y."/>
            <person name="Kagoshima H."/>
            <person name="Schijlen E."/>
            <person name="Tajeshwar N."/>
            <person name="Catarino B."/>
            <person name="Hetherington A.J."/>
            <person name="Saltykova A."/>
            <person name="Bonnot C."/>
            <person name="Breuninger H."/>
            <person name="Symeonidi A."/>
            <person name="Radhakrishnan G.V."/>
            <person name="Van Nieuwerburgh F."/>
            <person name="Deforce D."/>
            <person name="Chang C."/>
            <person name="Karol K.G."/>
            <person name="Hedrich R."/>
            <person name="Ulvskov P."/>
            <person name="Glockner G."/>
            <person name="Delwiche C.F."/>
            <person name="Petrasek J."/>
            <person name="Van de Peer Y."/>
            <person name="Friml J."/>
            <person name="Beilby M."/>
            <person name="Dolan L."/>
            <person name="Kohara Y."/>
            <person name="Sugano S."/>
            <person name="Fujiyama A."/>
            <person name="Delaux P.-M."/>
            <person name="Quint M."/>
            <person name="TheiBen G."/>
            <person name="Hagemann M."/>
            <person name="Harholt J."/>
            <person name="Dunand C."/>
            <person name="Zachgo S."/>
            <person name="Langdale J."/>
            <person name="Maumus F."/>
            <person name="Straeten D.V.D."/>
            <person name="Gould S.B."/>
            <person name="Rensing S.A."/>
        </authorList>
    </citation>
    <scope>NUCLEOTIDE SEQUENCE [LARGE SCALE GENOMIC DNA]</scope>
    <source>
        <strain evidence="2 3">S276</strain>
    </source>
</reference>
<feature type="compositionally biased region" description="Basic and acidic residues" evidence="1">
    <location>
        <begin position="86"/>
        <end position="97"/>
    </location>
</feature>
<protein>
    <submittedName>
        <fullName evidence="2">Uncharacterized protein</fullName>
    </submittedName>
</protein>
<evidence type="ECO:0000313" key="2">
    <source>
        <dbReference type="EMBL" id="GBG66820.1"/>
    </source>
</evidence>
<proteinExistence type="predicted"/>
<comment type="caution">
    <text evidence="2">The sequence shown here is derived from an EMBL/GenBank/DDBJ whole genome shotgun (WGS) entry which is preliminary data.</text>
</comment>
<name>A0A388K9V1_CHABU</name>
<organism evidence="2 3">
    <name type="scientific">Chara braunii</name>
    <name type="common">Braun's stonewort</name>
    <dbReference type="NCBI Taxonomy" id="69332"/>
    <lineage>
        <taxon>Eukaryota</taxon>
        <taxon>Viridiplantae</taxon>
        <taxon>Streptophyta</taxon>
        <taxon>Charophyceae</taxon>
        <taxon>Charales</taxon>
        <taxon>Characeae</taxon>
        <taxon>Chara</taxon>
    </lineage>
</organism>
<sequence length="179" mass="21017">MVDTRSGKSTTLYTKAREEQAVAVLKERKEKEAKKELIKQAKKLALLEELAAKKELEEEMEKLKKEEEEKLNAVEEEELGVEEEVPLERRTRTERGESSGTNHGDQWMEKNISEWVANLSLGEEEEVMLYVPRAEQEAVVKVLEGEEDPLRRQTLEEEKKLEWKLRLARENRQRLDTIR</sequence>
<evidence type="ECO:0000256" key="1">
    <source>
        <dbReference type="SAM" id="MobiDB-lite"/>
    </source>
</evidence>
<feature type="compositionally biased region" description="Acidic residues" evidence="1">
    <location>
        <begin position="74"/>
        <end position="85"/>
    </location>
</feature>
<dbReference type="AlphaFoldDB" id="A0A388K9V1"/>
<gene>
    <name evidence="2" type="ORF">CBR_g70698</name>
</gene>
<accession>A0A388K9V1</accession>
<keyword evidence="3" id="KW-1185">Reference proteome</keyword>
<feature type="region of interest" description="Disordered" evidence="1">
    <location>
        <begin position="64"/>
        <end position="108"/>
    </location>
</feature>
<dbReference type="Gramene" id="GBG66820">
    <property type="protein sequence ID" value="GBG66820"/>
    <property type="gene ID" value="CBR_g70698"/>
</dbReference>